<name>A0AAX4IFG7_9PEZI</name>
<accession>A0AAX4IFG7</accession>
<evidence type="ECO:0000313" key="2">
    <source>
        <dbReference type="Proteomes" id="UP001322277"/>
    </source>
</evidence>
<dbReference type="EMBL" id="CP137308">
    <property type="protein sequence ID" value="WQF81716.1"/>
    <property type="molecule type" value="Genomic_DNA"/>
</dbReference>
<evidence type="ECO:0000313" key="1">
    <source>
        <dbReference type="EMBL" id="WQF81716.1"/>
    </source>
</evidence>
<gene>
    <name evidence="1" type="ORF">CDEST_06730</name>
</gene>
<dbReference type="GeneID" id="87943233"/>
<proteinExistence type="predicted"/>
<dbReference type="AlphaFoldDB" id="A0AAX4IFG7"/>
<reference evidence="2" key="1">
    <citation type="journal article" date="2023" name="bioRxiv">
        <title>Complete genome of the Medicago anthracnose fungus, Colletotrichum destructivum, reveals a mini-chromosome-like region within a core chromosome.</title>
        <authorList>
            <person name="Lapalu N."/>
            <person name="Simon A."/>
            <person name="Lu A."/>
            <person name="Plaumann P.-L."/>
            <person name="Amselem J."/>
            <person name="Pigne S."/>
            <person name="Auger A."/>
            <person name="Koch C."/>
            <person name="Dallery J.-F."/>
            <person name="O'Connell R.J."/>
        </authorList>
    </citation>
    <scope>NUCLEOTIDE SEQUENCE [LARGE SCALE GENOMIC DNA]</scope>
    <source>
        <strain evidence="2">CBS 520.97</strain>
    </source>
</reference>
<organism evidence="1 2">
    <name type="scientific">Colletotrichum destructivum</name>
    <dbReference type="NCBI Taxonomy" id="34406"/>
    <lineage>
        <taxon>Eukaryota</taxon>
        <taxon>Fungi</taxon>
        <taxon>Dikarya</taxon>
        <taxon>Ascomycota</taxon>
        <taxon>Pezizomycotina</taxon>
        <taxon>Sordariomycetes</taxon>
        <taxon>Hypocreomycetidae</taxon>
        <taxon>Glomerellales</taxon>
        <taxon>Glomerellaceae</taxon>
        <taxon>Colletotrichum</taxon>
        <taxon>Colletotrichum destructivum species complex</taxon>
    </lineage>
</organism>
<dbReference type="KEGG" id="cdet:87943233"/>
<dbReference type="RefSeq" id="XP_062778940.1">
    <property type="nucleotide sequence ID" value="XM_062922889.1"/>
</dbReference>
<protein>
    <submittedName>
        <fullName evidence="1">Uncharacterized protein</fullName>
    </submittedName>
</protein>
<keyword evidence="2" id="KW-1185">Reference proteome</keyword>
<dbReference type="Proteomes" id="UP001322277">
    <property type="component" value="Chromosome 4"/>
</dbReference>
<sequence length="57" mass="5958">MNYSPVTHPFLSIPATFSPRSCSFSGGEVDGGVTFIRETGPTPTQAVQALSGLGMVR</sequence>